<name>A0A6V7Y5H7_MELEN</name>
<evidence type="ECO:0000313" key="2">
    <source>
        <dbReference type="Proteomes" id="UP000580250"/>
    </source>
</evidence>
<protein>
    <submittedName>
        <fullName evidence="1">Uncharacterized protein</fullName>
    </submittedName>
</protein>
<dbReference type="Proteomes" id="UP000580250">
    <property type="component" value="Unassembled WGS sequence"/>
</dbReference>
<reference evidence="1 2" key="1">
    <citation type="submission" date="2020-08" db="EMBL/GenBank/DDBJ databases">
        <authorList>
            <person name="Koutsovoulos G."/>
            <person name="Danchin GJ E."/>
        </authorList>
    </citation>
    <scope>NUCLEOTIDE SEQUENCE [LARGE SCALE GENOMIC DNA]</scope>
</reference>
<comment type="caution">
    <text evidence="1">The sequence shown here is derived from an EMBL/GenBank/DDBJ whole genome shotgun (WGS) entry which is preliminary data.</text>
</comment>
<sequence length="49" mass="5707">MFSLPIEAKLDVLKCLNFNQLSSIKLTNFYFFNLIKKIRGTIVLSNEIQ</sequence>
<evidence type="ECO:0000313" key="1">
    <source>
        <dbReference type="EMBL" id="CAD2206939.1"/>
    </source>
</evidence>
<proteinExistence type="predicted"/>
<organism evidence="1 2">
    <name type="scientific">Meloidogyne enterolobii</name>
    <name type="common">Root-knot nematode worm</name>
    <name type="synonym">Meloidogyne mayaguensis</name>
    <dbReference type="NCBI Taxonomy" id="390850"/>
    <lineage>
        <taxon>Eukaryota</taxon>
        <taxon>Metazoa</taxon>
        <taxon>Ecdysozoa</taxon>
        <taxon>Nematoda</taxon>
        <taxon>Chromadorea</taxon>
        <taxon>Rhabditida</taxon>
        <taxon>Tylenchina</taxon>
        <taxon>Tylenchomorpha</taxon>
        <taxon>Tylenchoidea</taxon>
        <taxon>Meloidogynidae</taxon>
        <taxon>Meloidogyninae</taxon>
        <taxon>Meloidogyne</taxon>
    </lineage>
</organism>
<accession>A0A6V7Y5H7</accession>
<dbReference type="OrthoDB" id="5281164at2759"/>
<gene>
    <name evidence="1" type="ORF">MENT_LOCUS60837</name>
</gene>
<dbReference type="AlphaFoldDB" id="A0A6V7Y5H7"/>
<dbReference type="EMBL" id="CAJEWN010003226">
    <property type="protein sequence ID" value="CAD2206939.1"/>
    <property type="molecule type" value="Genomic_DNA"/>
</dbReference>